<evidence type="ECO:0000256" key="6">
    <source>
        <dbReference type="ARBA" id="ARBA00023235"/>
    </source>
</evidence>
<dbReference type="InterPro" id="IPR003766">
    <property type="entry name" value="Uronate_isomerase"/>
</dbReference>
<evidence type="ECO:0000256" key="2">
    <source>
        <dbReference type="ARBA" id="ARBA00004892"/>
    </source>
</evidence>
<dbReference type="SUPFAM" id="SSF51556">
    <property type="entry name" value="Metallo-dependent hydrolases"/>
    <property type="match status" value="1"/>
</dbReference>
<reference evidence="8 9" key="1">
    <citation type="submission" date="2016-11" db="EMBL/GenBank/DDBJ databases">
        <authorList>
            <person name="Jaros S."/>
            <person name="Januszkiewicz K."/>
            <person name="Wedrychowicz H."/>
        </authorList>
    </citation>
    <scope>NUCLEOTIDE SEQUENCE [LARGE SCALE GENOMIC DNA]</scope>
    <source>
        <strain evidence="8 9">DSM 15930</strain>
    </source>
</reference>
<dbReference type="InterPro" id="IPR032466">
    <property type="entry name" value="Metal_Hydrolase"/>
</dbReference>
<gene>
    <name evidence="7" type="primary">uxaC</name>
    <name evidence="8" type="ORF">SAMN02746066_00561</name>
</gene>
<dbReference type="UniPathway" id="UPA00246"/>
<comment type="pathway">
    <text evidence="2 7">Carbohydrate metabolism; pentose and glucuronate interconversion.</text>
</comment>
<evidence type="ECO:0000313" key="9">
    <source>
        <dbReference type="Proteomes" id="UP000184038"/>
    </source>
</evidence>
<dbReference type="PANTHER" id="PTHR30068:SF4">
    <property type="entry name" value="URONATE ISOMERASE"/>
    <property type="match status" value="1"/>
</dbReference>
<dbReference type="GO" id="GO:0008880">
    <property type="term" value="F:glucuronate isomerase activity"/>
    <property type="evidence" value="ECO:0007669"/>
    <property type="project" value="UniProtKB-UniRule"/>
</dbReference>
<dbReference type="Gene3D" id="3.20.20.140">
    <property type="entry name" value="Metal-dependent hydrolases"/>
    <property type="match status" value="1"/>
</dbReference>
<dbReference type="AlphaFoldDB" id="A0A1M7FDY1"/>
<accession>A0A1M7FDY1</accession>
<evidence type="ECO:0000256" key="1">
    <source>
        <dbReference type="ARBA" id="ARBA00001165"/>
    </source>
</evidence>
<dbReference type="STRING" id="1120996.SAMN02746066_00561"/>
<evidence type="ECO:0000256" key="7">
    <source>
        <dbReference type="HAMAP-Rule" id="MF_00675"/>
    </source>
</evidence>
<evidence type="ECO:0000256" key="4">
    <source>
        <dbReference type="ARBA" id="ARBA00012546"/>
    </source>
</evidence>
<dbReference type="RefSeq" id="WP_073282489.1">
    <property type="nucleotide sequence ID" value="NZ_FRCP01000005.1"/>
</dbReference>
<dbReference type="GO" id="GO:0042840">
    <property type="term" value="P:D-glucuronate catabolic process"/>
    <property type="evidence" value="ECO:0007669"/>
    <property type="project" value="TreeGrafter"/>
</dbReference>
<protein>
    <recommendedName>
        <fullName evidence="5 7">Uronate isomerase</fullName>
        <ecNumber evidence="4 7">5.3.1.12</ecNumber>
    </recommendedName>
    <alternativeName>
        <fullName evidence="7">Glucuronate isomerase</fullName>
    </alternativeName>
    <alternativeName>
        <fullName evidence="7">Uronic isomerase</fullName>
    </alternativeName>
</protein>
<dbReference type="Pfam" id="PF02614">
    <property type="entry name" value="UxaC"/>
    <property type="match status" value="1"/>
</dbReference>
<dbReference type="GO" id="GO:0019698">
    <property type="term" value="P:D-galacturonate catabolic process"/>
    <property type="evidence" value="ECO:0007669"/>
    <property type="project" value="TreeGrafter"/>
</dbReference>
<dbReference type="Proteomes" id="UP000184038">
    <property type="component" value="Unassembled WGS sequence"/>
</dbReference>
<evidence type="ECO:0000256" key="3">
    <source>
        <dbReference type="ARBA" id="ARBA00008397"/>
    </source>
</evidence>
<keyword evidence="6 7" id="KW-0413">Isomerase</keyword>
<dbReference type="EMBL" id="FRCP01000005">
    <property type="protein sequence ID" value="SHM01877.1"/>
    <property type="molecule type" value="Genomic_DNA"/>
</dbReference>
<comment type="catalytic activity">
    <reaction evidence="7">
        <text>aldehydo-D-galacturonate = keto-D-tagaturonate</text>
        <dbReference type="Rhea" id="RHEA:27702"/>
        <dbReference type="ChEBI" id="CHEBI:12952"/>
        <dbReference type="ChEBI" id="CHEBI:17886"/>
    </reaction>
</comment>
<organism evidence="8 9">
    <name type="scientific">Anaerosporobacter mobilis DSM 15930</name>
    <dbReference type="NCBI Taxonomy" id="1120996"/>
    <lineage>
        <taxon>Bacteria</taxon>
        <taxon>Bacillati</taxon>
        <taxon>Bacillota</taxon>
        <taxon>Clostridia</taxon>
        <taxon>Lachnospirales</taxon>
        <taxon>Lachnospiraceae</taxon>
        <taxon>Anaerosporobacter</taxon>
    </lineage>
</organism>
<dbReference type="EC" id="5.3.1.12" evidence="4 7"/>
<comment type="catalytic activity">
    <reaction evidence="1 7">
        <text>D-glucuronate = D-fructuronate</text>
        <dbReference type="Rhea" id="RHEA:13049"/>
        <dbReference type="ChEBI" id="CHEBI:58720"/>
        <dbReference type="ChEBI" id="CHEBI:59863"/>
        <dbReference type="EC" id="5.3.1.12"/>
    </reaction>
</comment>
<sequence length="468" mass="53569">MKQFMDKDFLLSTETAKKLYHEHAAAVPVLDYHCHINPAEIANDRKFDNIAQVWLGGDHYKWRQMRSNGVEERYITGDASDREKFQKWAETLEKAIGNPLYHWSHLELQRYFGYTGALNTETAEEVWNLCNAKLQEDSMSVRNIIKQSGVTLICTTDDPIDSLEWHQQIAADDTFDVQVLPAWRPDKAMNIEKVDYVSYLSKLSKVSGVKVSTFATLKEALQKRLAYFAANGCCVSDHALEYVMYTPASDEEIDAIFVKRMQGGEITRDEELKFKTAFMVFVGKEYHKLDWAMQLHYGCKRDNNTFRFNQLGPDTGYDCIDNYAPSSQMADFLNALNATDQMPRTIIYSLNPNDNAAIGTIIGCFQDAGVAGKIQQGSAWWFNDHKTGMTEQMVSLANLGLLGNFIGMLTDSRSYLSYTRHEYFRRILCELVGNWVENGEYPNDEKVLGKMIENISYYNAVKYFGFNL</sequence>
<dbReference type="PANTHER" id="PTHR30068">
    <property type="entry name" value="URONATE ISOMERASE"/>
    <property type="match status" value="1"/>
</dbReference>
<dbReference type="HAMAP" id="MF_00675">
    <property type="entry name" value="UxaC"/>
    <property type="match status" value="1"/>
</dbReference>
<dbReference type="OrthoDB" id="9766564at2"/>
<evidence type="ECO:0000313" key="8">
    <source>
        <dbReference type="EMBL" id="SHM01877.1"/>
    </source>
</evidence>
<keyword evidence="9" id="KW-1185">Reference proteome</keyword>
<comment type="similarity">
    <text evidence="3 7">Belongs to the metallo-dependent hydrolases superfamily. Uronate isomerase family.</text>
</comment>
<evidence type="ECO:0000256" key="5">
    <source>
        <dbReference type="ARBA" id="ARBA00020555"/>
    </source>
</evidence>
<dbReference type="Gene3D" id="1.10.2020.10">
    <property type="entry name" value="uronate isomerase, domain 2, chain A"/>
    <property type="match status" value="1"/>
</dbReference>
<dbReference type="NCBIfam" id="NF002794">
    <property type="entry name" value="PRK02925.1"/>
    <property type="match status" value="1"/>
</dbReference>
<name>A0A1M7FDY1_9FIRM</name>
<proteinExistence type="inferred from homology"/>